<comment type="subcellular location">
    <subcellularLocation>
        <location evidence="1">Golgi apparatus</location>
        <location evidence="1">trans-Golgi network membrane</location>
        <topology evidence="1">Multi-pass membrane protein</topology>
    </subcellularLocation>
</comment>
<protein>
    <submittedName>
        <fullName evidence="13">Zinc transporter 6-A</fullName>
    </submittedName>
</protein>
<evidence type="ECO:0000256" key="3">
    <source>
        <dbReference type="ARBA" id="ARBA00022692"/>
    </source>
</evidence>
<dbReference type="GO" id="GO:0008324">
    <property type="term" value="F:monoatomic cation transmembrane transporter activity"/>
    <property type="evidence" value="ECO:0007669"/>
    <property type="project" value="InterPro"/>
</dbReference>
<keyword evidence="7" id="KW-0406">Ion transport</keyword>
<evidence type="ECO:0000256" key="10">
    <source>
        <dbReference type="ARBA" id="ARBA00045455"/>
    </source>
</evidence>
<feature type="transmembrane region" description="Helical" evidence="11">
    <location>
        <begin position="258"/>
        <end position="277"/>
    </location>
</feature>
<dbReference type="PANTHER" id="PTHR46531:SF1">
    <property type="entry name" value="ZINC TRANSPORTER 6"/>
    <property type="match status" value="1"/>
</dbReference>
<feature type="transmembrane region" description="Helical" evidence="11">
    <location>
        <begin position="110"/>
        <end position="126"/>
    </location>
</feature>
<dbReference type="Pfam" id="PF01545">
    <property type="entry name" value="Cation_efflux"/>
    <property type="match status" value="1"/>
</dbReference>
<keyword evidence="14" id="KW-1185">Reference proteome</keyword>
<organism evidence="13 14">
    <name type="scientific">Fasciola gigantica</name>
    <name type="common">Giant liver fluke</name>
    <dbReference type="NCBI Taxonomy" id="46835"/>
    <lineage>
        <taxon>Eukaryota</taxon>
        <taxon>Metazoa</taxon>
        <taxon>Spiralia</taxon>
        <taxon>Lophotrochozoa</taxon>
        <taxon>Platyhelminthes</taxon>
        <taxon>Trematoda</taxon>
        <taxon>Digenea</taxon>
        <taxon>Plagiorchiida</taxon>
        <taxon>Echinostomata</taxon>
        <taxon>Echinostomatoidea</taxon>
        <taxon>Fasciolidae</taxon>
        <taxon>Fasciola</taxon>
    </lineage>
</organism>
<evidence type="ECO:0000256" key="4">
    <source>
        <dbReference type="ARBA" id="ARBA00022833"/>
    </source>
</evidence>
<sequence length="460" mass="50666">MKFLDQIWQSIQADLCTLCSLLTYSLSEAKHVISVEPRTHRIVGIGFLVGFCLLLLLVACNASNSLTLTAFAHLLIFDLLYIVVALTSLWTKRKSASLDGYTLGYERFEVVAVFSVTILAMSSSFFEIKEAVERFFEPSHVHVNFLLAASLLALFVHIVAIYGVENPAFNHVILASGSSWLQEHTTDISHTLCRIVPGLARILLPRVNPFALVGVCAASVVGAVYWVMGGAQVTEAVHAFHGHSGPHDHSPNPMPDTVGGMIISLMLFGTMVPMMLYSGRILLQTVPAHLVGPLDKAFREASTVDGVLELRNEHVWSVGFGNLAGSLYVRVRRDANEQLVLAHVHNRLSSLVKYLTVQVYKDDWTRGSSTFHWPPVPMALPNNTPQFRAHTPLKQGHFNVPHASVVPGMISTTNRPTTDQGQWYGLGKNRPVNNTSALPDLLHVIPQPVRPDENKHSSLI</sequence>
<dbReference type="InterPro" id="IPR052005">
    <property type="entry name" value="CDF_SLC30A"/>
</dbReference>
<keyword evidence="5 11" id="KW-1133">Transmembrane helix</keyword>
<dbReference type="InterPro" id="IPR027469">
    <property type="entry name" value="Cation_efflux_TMD_sf"/>
</dbReference>
<reference evidence="13 14" key="1">
    <citation type="submission" date="2019-04" db="EMBL/GenBank/DDBJ databases">
        <title>Annotation for the trematode Fasciola gigantica.</title>
        <authorList>
            <person name="Choi Y.-J."/>
        </authorList>
    </citation>
    <scope>NUCLEOTIDE SEQUENCE [LARGE SCALE GENOMIC DNA]</scope>
    <source>
        <strain evidence="13">Uganda_cow_1</strain>
    </source>
</reference>
<evidence type="ECO:0000259" key="12">
    <source>
        <dbReference type="Pfam" id="PF01545"/>
    </source>
</evidence>
<evidence type="ECO:0000256" key="2">
    <source>
        <dbReference type="ARBA" id="ARBA00022448"/>
    </source>
</evidence>
<comment type="caution">
    <text evidence="13">The sequence shown here is derived from an EMBL/GenBank/DDBJ whole genome shotgun (WGS) entry which is preliminary data.</text>
</comment>
<evidence type="ECO:0000313" key="13">
    <source>
        <dbReference type="EMBL" id="TPP59510.1"/>
    </source>
</evidence>
<dbReference type="EMBL" id="SUNJ01010620">
    <property type="protein sequence ID" value="TPP59510.1"/>
    <property type="molecule type" value="Genomic_DNA"/>
</dbReference>
<dbReference type="GO" id="GO:0005794">
    <property type="term" value="C:Golgi apparatus"/>
    <property type="evidence" value="ECO:0007669"/>
    <property type="project" value="UniProtKB-SubCell"/>
</dbReference>
<dbReference type="Proteomes" id="UP000316759">
    <property type="component" value="Unassembled WGS sequence"/>
</dbReference>
<dbReference type="GO" id="GO:0016020">
    <property type="term" value="C:membrane"/>
    <property type="evidence" value="ECO:0007669"/>
    <property type="project" value="InterPro"/>
</dbReference>
<evidence type="ECO:0000256" key="1">
    <source>
        <dbReference type="ARBA" id="ARBA00004166"/>
    </source>
</evidence>
<name>A0A504YNT5_FASGI</name>
<keyword evidence="2" id="KW-0813">Transport</keyword>
<dbReference type="PANTHER" id="PTHR46531">
    <property type="entry name" value="ZINC TRANSPORTER 6"/>
    <property type="match status" value="1"/>
</dbReference>
<evidence type="ECO:0000256" key="11">
    <source>
        <dbReference type="SAM" id="Phobius"/>
    </source>
</evidence>
<keyword evidence="4" id="KW-0862">Zinc</keyword>
<keyword evidence="6" id="KW-0333">Golgi apparatus</keyword>
<evidence type="ECO:0000256" key="9">
    <source>
        <dbReference type="ARBA" id="ARBA00038600"/>
    </source>
</evidence>
<keyword evidence="8 11" id="KW-0472">Membrane</keyword>
<feature type="domain" description="Cation efflux protein transmembrane" evidence="12">
    <location>
        <begin position="50"/>
        <end position="283"/>
    </location>
</feature>
<gene>
    <name evidence="13" type="ORF">FGIG_08055</name>
</gene>
<accession>A0A504YNT5</accession>
<evidence type="ECO:0000256" key="8">
    <source>
        <dbReference type="ARBA" id="ARBA00023136"/>
    </source>
</evidence>
<feature type="transmembrane region" description="Helical" evidence="11">
    <location>
        <begin position="42"/>
        <end position="64"/>
    </location>
</feature>
<dbReference type="AlphaFoldDB" id="A0A504YNT5"/>
<dbReference type="InterPro" id="IPR058533">
    <property type="entry name" value="Cation_efflux_TM"/>
</dbReference>
<proteinExistence type="predicted"/>
<dbReference type="OrthoDB" id="5382797at2759"/>
<dbReference type="Gene3D" id="1.20.1510.10">
    <property type="entry name" value="Cation efflux protein transmembrane domain"/>
    <property type="match status" value="1"/>
</dbReference>
<keyword evidence="3 11" id="KW-0812">Transmembrane</keyword>
<feature type="transmembrane region" description="Helical" evidence="11">
    <location>
        <begin position="210"/>
        <end position="228"/>
    </location>
</feature>
<dbReference type="GO" id="GO:0006829">
    <property type="term" value="P:zinc ion transport"/>
    <property type="evidence" value="ECO:0007669"/>
    <property type="project" value="TreeGrafter"/>
</dbReference>
<feature type="transmembrane region" description="Helical" evidence="11">
    <location>
        <begin position="146"/>
        <end position="164"/>
    </location>
</feature>
<comment type="subunit">
    <text evidence="9">Heterodimer with SLC30A5; form a functional zinc ion transmembrane transporter.</text>
</comment>
<evidence type="ECO:0000256" key="7">
    <source>
        <dbReference type="ARBA" id="ARBA00023065"/>
    </source>
</evidence>
<evidence type="ECO:0000256" key="6">
    <source>
        <dbReference type="ARBA" id="ARBA00023034"/>
    </source>
</evidence>
<dbReference type="STRING" id="46835.A0A504YNT5"/>
<comment type="function">
    <text evidence="10">Has probably no intrinsic transporter activity but together with SLC30A5 forms a functional zinc ion:proton antiporter heterodimer, mediating zinc entry into the lumen of organelles along the secretory pathway. As part of that zinc ion:proton antiporter, contributes to zinc ion homeostasis within the early secretory pathway and regulates the activation and folding of enzymes like alkaline phosphatases and enzymes involved in phosphatidylinositol glycan anchor biosynthesis.</text>
</comment>
<evidence type="ECO:0000256" key="5">
    <source>
        <dbReference type="ARBA" id="ARBA00022989"/>
    </source>
</evidence>
<dbReference type="SUPFAM" id="SSF161111">
    <property type="entry name" value="Cation efflux protein transmembrane domain-like"/>
    <property type="match status" value="1"/>
</dbReference>
<feature type="transmembrane region" description="Helical" evidence="11">
    <location>
        <begin position="70"/>
        <end position="90"/>
    </location>
</feature>
<evidence type="ECO:0000313" key="14">
    <source>
        <dbReference type="Proteomes" id="UP000316759"/>
    </source>
</evidence>